<keyword evidence="2" id="KW-1185">Reference proteome</keyword>
<dbReference type="Proteomes" id="UP001732700">
    <property type="component" value="Chromosome 5C"/>
</dbReference>
<evidence type="ECO:0000313" key="2">
    <source>
        <dbReference type="Proteomes" id="UP001732700"/>
    </source>
</evidence>
<reference evidence="1" key="2">
    <citation type="submission" date="2025-09" db="UniProtKB">
        <authorList>
            <consortium name="EnsemblPlants"/>
        </authorList>
    </citation>
    <scope>IDENTIFICATION</scope>
</reference>
<sequence length="386" mass="42744">MPKNIAAQEAKSHGINVPKNSEKPWPFIAEQPMVQQFDERKLPDSNKVVPPSKMLPAEKWVLTEITIPVKELKPPMKWNCTVCQVQATSEQDLQKHYAGQKHLSNVATLDPTTKASDQKAKTAAEPSLSTEQKKTSTIKWSCSTCQAKGTSQSTLEAHLKGKRHQQNIAAATSSEGDTNGMPKNAVAAQEAKSHGINVSKHSEKLPSAWSCSICQVTCTCQADLEKHLRGIRHREKVQSLLEQSKSMARDSEPRKAILVPDSRWIGRICHAHCTSESDLEKHLAGSTRHQMDIQFEAHCRSTRHQQKIQAMILGKGKVAKASSSRTADVLLPSDGSNGKKASSEMAEKQPAVYFCEVCNVLFESSTMLVHHRFGKKHRAKVHSKNK</sequence>
<protein>
    <submittedName>
        <fullName evidence="1">Uncharacterized protein</fullName>
    </submittedName>
</protein>
<name>A0ACD5Y2C7_AVESA</name>
<dbReference type="EnsemblPlants" id="AVESA.00010b.r2.5CG0888990.1">
    <property type="protein sequence ID" value="AVESA.00010b.r2.5CG0888990.1.CDS"/>
    <property type="gene ID" value="AVESA.00010b.r2.5CG0888990"/>
</dbReference>
<reference evidence="1" key="1">
    <citation type="submission" date="2021-05" db="EMBL/GenBank/DDBJ databases">
        <authorList>
            <person name="Scholz U."/>
            <person name="Mascher M."/>
            <person name="Fiebig A."/>
        </authorList>
    </citation>
    <scope>NUCLEOTIDE SEQUENCE [LARGE SCALE GENOMIC DNA]</scope>
</reference>
<proteinExistence type="predicted"/>
<accession>A0ACD5Y2C7</accession>
<evidence type="ECO:0000313" key="1">
    <source>
        <dbReference type="EnsemblPlants" id="AVESA.00010b.r2.5CG0888990.1.CDS"/>
    </source>
</evidence>
<organism evidence="1 2">
    <name type="scientific">Avena sativa</name>
    <name type="common">Oat</name>
    <dbReference type="NCBI Taxonomy" id="4498"/>
    <lineage>
        <taxon>Eukaryota</taxon>
        <taxon>Viridiplantae</taxon>
        <taxon>Streptophyta</taxon>
        <taxon>Embryophyta</taxon>
        <taxon>Tracheophyta</taxon>
        <taxon>Spermatophyta</taxon>
        <taxon>Magnoliopsida</taxon>
        <taxon>Liliopsida</taxon>
        <taxon>Poales</taxon>
        <taxon>Poaceae</taxon>
        <taxon>BOP clade</taxon>
        <taxon>Pooideae</taxon>
        <taxon>Poodae</taxon>
        <taxon>Poeae</taxon>
        <taxon>Poeae Chloroplast Group 1 (Aveneae type)</taxon>
        <taxon>Aveninae</taxon>
        <taxon>Avena</taxon>
    </lineage>
</organism>